<feature type="domain" description="Solute-binding protein family 3/N-terminal" evidence="11">
    <location>
        <begin position="58"/>
        <end position="389"/>
    </location>
</feature>
<evidence type="ECO:0000259" key="11">
    <source>
        <dbReference type="SMART" id="SM00062"/>
    </source>
</evidence>
<dbReference type="PANTHER" id="PTHR18966">
    <property type="entry name" value="IONOTROPIC GLUTAMATE RECEPTOR"/>
    <property type="match status" value="1"/>
</dbReference>
<proteinExistence type="predicted"/>
<evidence type="ECO:0000256" key="1">
    <source>
        <dbReference type="ARBA" id="ARBA00004141"/>
    </source>
</evidence>
<keyword evidence="4 10" id="KW-1133">Transmembrane helix</keyword>
<evidence type="ECO:0000259" key="12">
    <source>
        <dbReference type="SMART" id="SM00079"/>
    </source>
</evidence>
<keyword evidence="6 10" id="KW-0472">Membrane</keyword>
<dbReference type="Pfam" id="PF00497">
    <property type="entry name" value="SBP_bac_3"/>
    <property type="match status" value="1"/>
</dbReference>
<evidence type="ECO:0000256" key="9">
    <source>
        <dbReference type="ARBA" id="ARBA00023303"/>
    </source>
</evidence>
<evidence type="ECO:0000256" key="5">
    <source>
        <dbReference type="ARBA" id="ARBA00023065"/>
    </source>
</evidence>
<keyword evidence="14" id="KW-1185">Reference proteome</keyword>
<evidence type="ECO:0000313" key="13">
    <source>
        <dbReference type="EMBL" id="MCY0094145.1"/>
    </source>
</evidence>
<comment type="caution">
    <text evidence="13">The sequence shown here is derived from an EMBL/GenBank/DDBJ whole genome shotgun (WGS) entry which is preliminary data.</text>
</comment>
<dbReference type="SUPFAM" id="SSF53850">
    <property type="entry name" value="Periplasmic binding protein-like II"/>
    <property type="match status" value="1"/>
</dbReference>
<keyword evidence="7" id="KW-0675">Receptor</keyword>
<dbReference type="EMBL" id="JAOVZQ010000001">
    <property type="protein sequence ID" value="MCY0094145.1"/>
    <property type="molecule type" value="Genomic_DNA"/>
</dbReference>
<protein>
    <submittedName>
        <fullName evidence="13">Transporter substrate-binding domain-containing protein</fullName>
    </submittedName>
</protein>
<dbReference type="RefSeq" id="WP_267612089.1">
    <property type="nucleotide sequence ID" value="NZ_JAOVZQ010000001.1"/>
</dbReference>
<feature type="transmembrane region" description="Helical" evidence="10">
    <location>
        <begin position="228"/>
        <end position="251"/>
    </location>
</feature>
<sequence>MTSRTRKTIICANIISRLSRGFKHPGAGLVAAAALVWLALAGAVMAQDRPVAAPADKDVVVGYHISPPFVMRDADGNLQGMAVDLWNEVAGELGYTATYRDYPTVAGLLEATRNSDIDIAVGNISITEDRATLIDFTQPWFDAGLRVMIDKEGTTGLGDVWEGLWDAGYVEAYGWIVALIILSTIGLTLFDRRFDKNFPPRWRDGFSESFYAVMLVATKGTLPSRTKLFGWIGRIFSAFWLIIGVAVLAYVTSSVTSVMTSLAIKGDIRGPEDLPGRTVGVFAGSISENIMAGEGIDIRAFEGIDQAVAALKENDVDAIVADAPVLEYYKHEHPDIGLDVVGRIFNPGKYGFALPYSQEARTQEVTIKLLALQESGELDALEKQYFGDER</sequence>
<dbReference type="Proteomes" id="UP001081283">
    <property type="component" value="Unassembled WGS sequence"/>
</dbReference>
<name>A0ABT3YE31_9HYPH</name>
<dbReference type="SMART" id="SM00079">
    <property type="entry name" value="PBPe"/>
    <property type="match status" value="1"/>
</dbReference>
<keyword evidence="2" id="KW-0813">Transport</keyword>
<feature type="domain" description="Ionotropic glutamate receptor C-terminal" evidence="12">
    <location>
        <begin position="58"/>
        <end position="388"/>
    </location>
</feature>
<evidence type="ECO:0000256" key="7">
    <source>
        <dbReference type="ARBA" id="ARBA00023170"/>
    </source>
</evidence>
<dbReference type="InterPro" id="IPR001320">
    <property type="entry name" value="Iontro_rcpt_C"/>
</dbReference>
<dbReference type="Gene3D" id="3.40.190.10">
    <property type="entry name" value="Periplasmic binding protein-like II"/>
    <property type="match status" value="3"/>
</dbReference>
<evidence type="ECO:0000256" key="8">
    <source>
        <dbReference type="ARBA" id="ARBA00023180"/>
    </source>
</evidence>
<evidence type="ECO:0000256" key="4">
    <source>
        <dbReference type="ARBA" id="ARBA00022989"/>
    </source>
</evidence>
<evidence type="ECO:0000313" key="14">
    <source>
        <dbReference type="Proteomes" id="UP001081283"/>
    </source>
</evidence>
<evidence type="ECO:0000256" key="2">
    <source>
        <dbReference type="ARBA" id="ARBA00022448"/>
    </source>
</evidence>
<dbReference type="InterPro" id="IPR001638">
    <property type="entry name" value="Solute-binding_3/MltF_N"/>
</dbReference>
<evidence type="ECO:0000256" key="10">
    <source>
        <dbReference type="SAM" id="Phobius"/>
    </source>
</evidence>
<accession>A0ABT3YE31</accession>
<reference evidence="13" key="1">
    <citation type="submission" date="2022-10" db="EMBL/GenBank/DDBJ databases">
        <title>Hoeflea sp. J2-29, isolated from marine algae.</title>
        <authorList>
            <person name="Kristyanto S."/>
            <person name="Kim J.M."/>
            <person name="Jeon C.O."/>
        </authorList>
    </citation>
    <scope>NUCLEOTIDE SEQUENCE</scope>
    <source>
        <strain evidence="13">J2-29</strain>
    </source>
</reference>
<dbReference type="SUPFAM" id="SSF81324">
    <property type="entry name" value="Voltage-gated potassium channels"/>
    <property type="match status" value="1"/>
</dbReference>
<keyword evidence="9" id="KW-0407">Ion channel</keyword>
<evidence type="ECO:0000256" key="3">
    <source>
        <dbReference type="ARBA" id="ARBA00022692"/>
    </source>
</evidence>
<keyword evidence="8" id="KW-0325">Glycoprotein</keyword>
<keyword evidence="3 10" id="KW-0812">Transmembrane</keyword>
<dbReference type="InterPro" id="IPR015683">
    <property type="entry name" value="Ionotropic_Glu_rcpt"/>
</dbReference>
<keyword evidence="5" id="KW-0406">Ion transport</keyword>
<evidence type="ECO:0000256" key="6">
    <source>
        <dbReference type="ARBA" id="ARBA00023136"/>
    </source>
</evidence>
<organism evidence="13 14">
    <name type="scientific">Hoeflea ulvae</name>
    <dbReference type="NCBI Taxonomy" id="2983764"/>
    <lineage>
        <taxon>Bacteria</taxon>
        <taxon>Pseudomonadati</taxon>
        <taxon>Pseudomonadota</taxon>
        <taxon>Alphaproteobacteria</taxon>
        <taxon>Hyphomicrobiales</taxon>
        <taxon>Rhizobiaceae</taxon>
        <taxon>Hoeflea</taxon>
    </lineage>
</organism>
<dbReference type="SMART" id="SM00062">
    <property type="entry name" value="PBPb"/>
    <property type="match status" value="1"/>
</dbReference>
<gene>
    <name evidence="13" type="ORF">OEG82_08935</name>
</gene>
<comment type="subcellular location">
    <subcellularLocation>
        <location evidence="1">Membrane</location>
        <topology evidence="1">Multi-pass membrane protein</topology>
    </subcellularLocation>
</comment>
<feature type="transmembrane region" description="Helical" evidence="10">
    <location>
        <begin position="172"/>
        <end position="190"/>
    </location>
</feature>